<sequence>MTLVPMRSVFAALHADVVWEPETKTVIGRKGYTVVTLKVGSKQAIVNGKKMALDAPAEVRGGVTLVPLRFVGEALGADVKWDAKTKTVRIKSAEALAAERKQKLKQEPAKPSAKLTPAEIVERNDESVVMIATNRAQGSGVVISPDLILTNYHVMDGATSGHAVMINDRIYEIAGVIAYDENADLAIIQTKEPLPAQGVKFGSPNSIAKGDTVVAIGSPHGLRNTVSEGLISNIIRENGVTYLQTSAPIDSGSSGGGLFNESGELIGITTSGYQKVNADLNFAVSIEHVHRLLLQIASGEANTAAFLPSKLPSTLKGASESEIVKLLEKEFAYVQTSQGTAEIKDWQAKRDAEGWLVLTANIDPLFYTYYIESSREELRNWAINLGLTVSGLLPDEAVELIVYYDRTFDFKPRGLNADEVTDLGNGKWKVRYPVIHLQVKEQLHIETRF</sequence>
<keyword evidence="1" id="KW-0378">Hydrolase</keyword>
<dbReference type="InterPro" id="IPR009003">
    <property type="entry name" value="Peptidase_S1_PA"/>
</dbReference>
<dbReference type="PANTHER" id="PTHR22939:SF129">
    <property type="entry name" value="SERINE PROTEASE HTRA2, MITOCHONDRIAL"/>
    <property type="match status" value="1"/>
</dbReference>
<dbReference type="SUPFAM" id="SSF55383">
    <property type="entry name" value="Copper amine oxidase, domain N"/>
    <property type="match status" value="1"/>
</dbReference>
<evidence type="ECO:0000313" key="4">
    <source>
        <dbReference type="Proteomes" id="UP000680304"/>
    </source>
</evidence>
<keyword evidence="1" id="KW-0720">Serine protease</keyword>
<dbReference type="EMBL" id="BOVJ01000172">
    <property type="protein sequence ID" value="GIQ66245.1"/>
    <property type="molecule type" value="Genomic_DNA"/>
</dbReference>
<name>A0ABQ4NDH4_9BACL</name>
<protein>
    <recommendedName>
        <fullName evidence="2">Copper amine oxidase-like N-terminal domain-containing protein</fullName>
    </recommendedName>
</protein>
<feature type="domain" description="Copper amine oxidase-like N-terminal" evidence="2">
    <location>
        <begin position="2"/>
        <end position="90"/>
    </location>
</feature>
<dbReference type="PRINTS" id="PR00834">
    <property type="entry name" value="PROTEASES2C"/>
</dbReference>
<evidence type="ECO:0000256" key="1">
    <source>
        <dbReference type="ARBA" id="ARBA00022825"/>
    </source>
</evidence>
<evidence type="ECO:0000313" key="3">
    <source>
        <dbReference type="EMBL" id="GIQ66245.1"/>
    </source>
</evidence>
<dbReference type="Pfam" id="PF13365">
    <property type="entry name" value="Trypsin_2"/>
    <property type="match status" value="1"/>
</dbReference>
<gene>
    <name evidence="3" type="ORF">PACILC2_48130</name>
</gene>
<dbReference type="InterPro" id="IPR001940">
    <property type="entry name" value="Peptidase_S1C"/>
</dbReference>
<dbReference type="Pfam" id="PF07833">
    <property type="entry name" value="Cu_amine_oxidN1"/>
    <property type="match status" value="1"/>
</dbReference>
<dbReference type="PANTHER" id="PTHR22939">
    <property type="entry name" value="SERINE PROTEASE FAMILY S1C HTRA-RELATED"/>
    <property type="match status" value="1"/>
</dbReference>
<keyword evidence="1" id="KW-0645">Protease</keyword>
<organism evidence="3 4">
    <name type="scientific">Paenibacillus cisolokensis</name>
    <dbReference type="NCBI Taxonomy" id="1658519"/>
    <lineage>
        <taxon>Bacteria</taxon>
        <taxon>Bacillati</taxon>
        <taxon>Bacillota</taxon>
        <taxon>Bacilli</taxon>
        <taxon>Bacillales</taxon>
        <taxon>Paenibacillaceae</taxon>
        <taxon>Paenibacillus</taxon>
    </lineage>
</organism>
<proteinExistence type="predicted"/>
<keyword evidence="4" id="KW-1185">Reference proteome</keyword>
<accession>A0ABQ4NDH4</accession>
<comment type="caution">
    <text evidence="3">The sequence shown here is derived from an EMBL/GenBank/DDBJ whole genome shotgun (WGS) entry which is preliminary data.</text>
</comment>
<dbReference type="Gene3D" id="2.40.10.120">
    <property type="match status" value="1"/>
</dbReference>
<dbReference type="SUPFAM" id="SSF50494">
    <property type="entry name" value="Trypsin-like serine proteases"/>
    <property type="match status" value="1"/>
</dbReference>
<reference evidence="3 4" key="1">
    <citation type="submission" date="2021-04" db="EMBL/GenBank/DDBJ databases">
        <title>Draft genome sequence of Paenibacillus cisolokensis, LC2-13A.</title>
        <authorList>
            <person name="Uke A."/>
            <person name="Chhe C."/>
            <person name="Baramee S."/>
            <person name="Kosugi A."/>
        </authorList>
    </citation>
    <scope>NUCLEOTIDE SEQUENCE [LARGE SCALE GENOMIC DNA]</scope>
    <source>
        <strain evidence="3 4">LC2-13A</strain>
    </source>
</reference>
<dbReference type="Proteomes" id="UP000680304">
    <property type="component" value="Unassembled WGS sequence"/>
</dbReference>
<evidence type="ECO:0000259" key="2">
    <source>
        <dbReference type="Pfam" id="PF07833"/>
    </source>
</evidence>
<dbReference type="InterPro" id="IPR036582">
    <property type="entry name" value="Mao_N_sf"/>
</dbReference>
<dbReference type="InterPro" id="IPR012854">
    <property type="entry name" value="Cu_amine_oxidase-like_N"/>
</dbReference>
<dbReference type="Gene3D" id="3.30.457.10">
    <property type="entry name" value="Copper amine oxidase-like, N-terminal domain"/>
    <property type="match status" value="1"/>
</dbReference>